<evidence type="ECO:0000259" key="2">
    <source>
        <dbReference type="Pfam" id="PF14905"/>
    </source>
</evidence>
<reference evidence="3 4" key="1">
    <citation type="submission" date="2018-11" db="EMBL/GenBank/DDBJ databases">
        <title>Flavobacterium sp. nov., YIM 102796 draft genome.</title>
        <authorList>
            <person name="Li G."/>
            <person name="Jiang Y."/>
        </authorList>
    </citation>
    <scope>NUCLEOTIDE SEQUENCE [LARGE SCALE GENOMIC DNA]</scope>
    <source>
        <strain evidence="3 4">YIM 102796</strain>
    </source>
</reference>
<protein>
    <submittedName>
        <fullName evidence="3">TonB-dependent receptor</fullName>
    </submittedName>
</protein>
<dbReference type="AlphaFoldDB" id="A0A3P1B306"/>
<name>A0A3P1B306_9FLAO</name>
<keyword evidence="3" id="KW-0675">Receptor</keyword>
<dbReference type="InterPro" id="IPR041700">
    <property type="entry name" value="OMP_b-brl_3"/>
</dbReference>
<dbReference type="SUPFAM" id="SSF49464">
    <property type="entry name" value="Carboxypeptidase regulatory domain-like"/>
    <property type="match status" value="1"/>
</dbReference>
<organism evidence="3 4">
    <name type="scientific">Paenimyroides viscosum</name>
    <dbReference type="NCBI Taxonomy" id="2488729"/>
    <lineage>
        <taxon>Bacteria</taxon>
        <taxon>Pseudomonadati</taxon>
        <taxon>Bacteroidota</taxon>
        <taxon>Flavobacteriia</taxon>
        <taxon>Flavobacteriales</taxon>
        <taxon>Flavobacteriaceae</taxon>
        <taxon>Paenimyroides</taxon>
    </lineage>
</organism>
<evidence type="ECO:0000313" key="4">
    <source>
        <dbReference type="Proteomes" id="UP000268372"/>
    </source>
</evidence>
<dbReference type="EMBL" id="RQTJ01000009">
    <property type="protein sequence ID" value="RRA95354.1"/>
    <property type="molecule type" value="Genomic_DNA"/>
</dbReference>
<dbReference type="Pfam" id="PF14905">
    <property type="entry name" value="OMP_b-brl_3"/>
    <property type="match status" value="1"/>
</dbReference>
<dbReference type="InterPro" id="IPR008969">
    <property type="entry name" value="CarboxyPept-like_regulatory"/>
</dbReference>
<sequence length="925" mass="105100">MKNLLFMCMLLCGTLLHAQKIELKGKVVDPDKKPIESATVYLSSKKDSTLIDYTITDVKGIFTLPVRKIEEPTFMTISTLGFEDFSKEFESIIASVDLGTISLNTSGDLLDELVINTDGPPVRVKKDTLEFNASAFKVRPDATVKELLEQLPGVEVGDDGKVKHNGIEVNNIIVNGKPFFGEDGKVIMENLPAEIINKVQITNTKSKEEKLSGATANGESKTINLTIDDDKNKGLFGKFIAGYGTDDRYESSLLFNYFKNDFKISVLGSSNNINSTGFSTNEIMDNMSGGRNSYSSWSSDGGFNINGLDFSSSQGIYQTDLIGVNYSDNWGKKNKVTGNYLFREVENTNKSKSRVENLLPDNRYVTEAESDLKSKQGKHTFNYDIEMEIDSLTTISIVPKFERGINTSRSNSYSETRNENNTLLNESKNSSFTNADTYNFENQIIISRRFKRKGRSLSTTFGNKNNNSKTFQTRNSQAYFYQTGLPDDIRNQNIESTNHNDEYSLNFVYREPIASKQTLTFNVTNTWKNEFQGKGTFDFNSAANAYTDYNTLLSFSNSLKGYKIDPSFSYQISGEKYYFTFGGGTAINNYDVMSFYNSENYVNQRLDILPNARVYANYRIGKSTSIGANYSYREDSPMMFQLLEYEDLSNPLFRSTGNKDLKTTQRHSFYLNFNNYDWQTRSGYYFYGGGSFNARDIASSTVFDENYVGYSTFINIEDTYNYWAGVNYTKSFQLTDVNKLTVAAGFSFDGGLDKGIQNGVLYNSHRTSINPELSVTLDLNKKFIIKPNYSYEIVNNSFDNFIIDKSNFFKHKAGLMVTSYLPKNVVFGSDIMYEYNSNLSSDFRKDFLLWNASLGYNFLNDRLLAKVKMYDILNQNQSVRRTVSPTSISDMQNTILKQYVMFSLTYKLEKFAGKKKSRYSFDEEE</sequence>
<gene>
    <name evidence="3" type="ORF">EG242_05720</name>
</gene>
<feature type="domain" description="Outer membrane protein beta-barrel" evidence="2">
    <location>
        <begin position="448"/>
        <end position="798"/>
    </location>
</feature>
<evidence type="ECO:0000256" key="1">
    <source>
        <dbReference type="SAM" id="MobiDB-lite"/>
    </source>
</evidence>
<comment type="caution">
    <text evidence="3">The sequence shown here is derived from an EMBL/GenBank/DDBJ whole genome shotgun (WGS) entry which is preliminary data.</text>
</comment>
<dbReference type="OrthoDB" id="1682379at2"/>
<dbReference type="RefSeq" id="WP_124898942.1">
    <property type="nucleotide sequence ID" value="NZ_RQTJ01000009.1"/>
</dbReference>
<feature type="region of interest" description="Disordered" evidence="1">
    <location>
        <begin position="408"/>
        <end position="428"/>
    </location>
</feature>
<keyword evidence="4" id="KW-1185">Reference proteome</keyword>
<dbReference type="SUPFAM" id="SSF56935">
    <property type="entry name" value="Porins"/>
    <property type="match status" value="1"/>
</dbReference>
<dbReference type="Proteomes" id="UP000268372">
    <property type="component" value="Unassembled WGS sequence"/>
</dbReference>
<proteinExistence type="predicted"/>
<accession>A0A3P1B306</accession>
<evidence type="ECO:0000313" key="3">
    <source>
        <dbReference type="EMBL" id="RRA95354.1"/>
    </source>
</evidence>